<sequence>MEVMRPAFASLRWSAPRRTARPLYRCLHHSSPRYAQPLPNPSVPGPPPEAPTPAPSDPLERVARKRKQAELLKQAQEVRTTASYPKTLLKKRFWKDVTVKESEDGLQVYLDSRPVRTPSKAILSVPPTKHQLATAIALEWDLLVSAQQALKTHYIPMTSLAARALDIEKEDGDGKTEIRDFITRMLLRYLATDTLLCWAPEKNIHDAPQDSASLRQLQIKTAEPIIAYICSHVWPGVEIKPILEPDSIMPVSQPEMTKSVVRGWVSGLPAFELAGLERAVLASKSLLVGVRLIHEWGEAFAQAREAADAARFGIEDAAKASSLEVAWQTGQWGEVEDTHDVEKEDLRRQLGSVVLLVGGESS</sequence>
<organism evidence="7 8">
    <name type="scientific">Lophiotrema nucula</name>
    <dbReference type="NCBI Taxonomy" id="690887"/>
    <lineage>
        <taxon>Eukaryota</taxon>
        <taxon>Fungi</taxon>
        <taxon>Dikarya</taxon>
        <taxon>Ascomycota</taxon>
        <taxon>Pezizomycotina</taxon>
        <taxon>Dothideomycetes</taxon>
        <taxon>Pleosporomycetidae</taxon>
        <taxon>Pleosporales</taxon>
        <taxon>Lophiotremataceae</taxon>
        <taxon>Lophiotrema</taxon>
    </lineage>
</organism>
<protein>
    <submittedName>
        <fullName evidence="7">F1-ATP synthase assembly protein</fullName>
    </submittedName>
</protein>
<dbReference type="InterPro" id="IPR011419">
    <property type="entry name" value="ATP12_ATP_synth-F1-assembly"/>
</dbReference>
<name>A0A6A5ZLD1_9PLEO</name>
<dbReference type="GO" id="GO:0005739">
    <property type="term" value="C:mitochondrion"/>
    <property type="evidence" value="ECO:0007669"/>
    <property type="project" value="UniProtKB-SubCell"/>
</dbReference>
<dbReference type="InterPro" id="IPR042272">
    <property type="entry name" value="ATP12_ATP_synth-F1-assembly_N"/>
</dbReference>
<proteinExistence type="inferred from homology"/>
<evidence type="ECO:0000256" key="5">
    <source>
        <dbReference type="ARBA" id="ARBA00023186"/>
    </source>
</evidence>
<dbReference type="Proteomes" id="UP000799770">
    <property type="component" value="Unassembled WGS sequence"/>
</dbReference>
<accession>A0A6A5ZLD1</accession>
<evidence type="ECO:0000256" key="3">
    <source>
        <dbReference type="ARBA" id="ARBA00022946"/>
    </source>
</evidence>
<comment type="similarity">
    <text evidence="2">Belongs to the ATP12 family.</text>
</comment>
<keyword evidence="5" id="KW-0143">Chaperone</keyword>
<dbReference type="OrthoDB" id="5322896at2759"/>
<dbReference type="InterPro" id="IPR023335">
    <property type="entry name" value="ATP12_ortho_dom_sf"/>
</dbReference>
<dbReference type="SUPFAM" id="SSF160909">
    <property type="entry name" value="ATP12-like"/>
    <property type="match status" value="1"/>
</dbReference>
<dbReference type="Pfam" id="PF07542">
    <property type="entry name" value="ATP12"/>
    <property type="match status" value="1"/>
</dbReference>
<dbReference type="AlphaFoldDB" id="A0A6A5ZLD1"/>
<reference evidence="7" key="1">
    <citation type="journal article" date="2020" name="Stud. Mycol.">
        <title>101 Dothideomycetes genomes: a test case for predicting lifestyles and emergence of pathogens.</title>
        <authorList>
            <person name="Haridas S."/>
            <person name="Albert R."/>
            <person name="Binder M."/>
            <person name="Bloem J."/>
            <person name="Labutti K."/>
            <person name="Salamov A."/>
            <person name="Andreopoulos B."/>
            <person name="Baker S."/>
            <person name="Barry K."/>
            <person name="Bills G."/>
            <person name="Bluhm B."/>
            <person name="Cannon C."/>
            <person name="Castanera R."/>
            <person name="Culley D."/>
            <person name="Daum C."/>
            <person name="Ezra D."/>
            <person name="Gonzalez J."/>
            <person name="Henrissat B."/>
            <person name="Kuo A."/>
            <person name="Liang C."/>
            <person name="Lipzen A."/>
            <person name="Lutzoni F."/>
            <person name="Magnuson J."/>
            <person name="Mondo S."/>
            <person name="Nolan M."/>
            <person name="Ohm R."/>
            <person name="Pangilinan J."/>
            <person name="Park H.-J."/>
            <person name="Ramirez L."/>
            <person name="Alfaro M."/>
            <person name="Sun H."/>
            <person name="Tritt A."/>
            <person name="Yoshinaga Y."/>
            <person name="Zwiers L.-H."/>
            <person name="Turgeon B."/>
            <person name="Goodwin S."/>
            <person name="Spatafora J."/>
            <person name="Crous P."/>
            <person name="Grigoriev I."/>
        </authorList>
    </citation>
    <scope>NUCLEOTIDE SEQUENCE</scope>
    <source>
        <strain evidence="7">CBS 627.86</strain>
    </source>
</reference>
<dbReference type="EMBL" id="ML977314">
    <property type="protein sequence ID" value="KAF2120412.1"/>
    <property type="molecule type" value="Genomic_DNA"/>
</dbReference>
<keyword evidence="8" id="KW-1185">Reference proteome</keyword>
<gene>
    <name evidence="7" type="ORF">BDV96DRAFT_324491</name>
</gene>
<feature type="region of interest" description="Disordered" evidence="6">
    <location>
        <begin position="32"/>
        <end position="60"/>
    </location>
</feature>
<dbReference type="GO" id="GO:0033615">
    <property type="term" value="P:mitochondrial proton-transporting ATP synthase complex assembly"/>
    <property type="evidence" value="ECO:0007669"/>
    <property type="project" value="TreeGrafter"/>
</dbReference>
<keyword evidence="4" id="KW-0496">Mitochondrion</keyword>
<evidence type="ECO:0000256" key="6">
    <source>
        <dbReference type="SAM" id="MobiDB-lite"/>
    </source>
</evidence>
<feature type="compositionally biased region" description="Pro residues" evidence="6">
    <location>
        <begin position="38"/>
        <end position="56"/>
    </location>
</feature>
<evidence type="ECO:0000313" key="7">
    <source>
        <dbReference type="EMBL" id="KAF2120412.1"/>
    </source>
</evidence>
<evidence type="ECO:0000256" key="1">
    <source>
        <dbReference type="ARBA" id="ARBA00004173"/>
    </source>
</evidence>
<dbReference type="PANTHER" id="PTHR21013:SF10">
    <property type="entry name" value="ATP SYNTHASE MITOCHONDRIAL F1 COMPLEX ASSEMBLY FACTOR 2"/>
    <property type="match status" value="1"/>
</dbReference>
<dbReference type="Gene3D" id="3.30.2180.10">
    <property type="entry name" value="ATP12-like"/>
    <property type="match status" value="1"/>
</dbReference>
<dbReference type="PANTHER" id="PTHR21013">
    <property type="entry name" value="ATP SYNTHASE MITOCHONDRIAL F1 COMPLEX ASSEMBLY FACTOR 2/ATP12 PROTEIN, MITOCHONDRIAL PRECURSOR"/>
    <property type="match status" value="1"/>
</dbReference>
<evidence type="ECO:0000256" key="2">
    <source>
        <dbReference type="ARBA" id="ARBA00008231"/>
    </source>
</evidence>
<keyword evidence="3" id="KW-0809">Transit peptide</keyword>
<dbReference type="Gene3D" id="1.10.3580.10">
    <property type="entry name" value="ATP12 ATPase"/>
    <property type="match status" value="1"/>
</dbReference>
<evidence type="ECO:0000313" key="8">
    <source>
        <dbReference type="Proteomes" id="UP000799770"/>
    </source>
</evidence>
<evidence type="ECO:0000256" key="4">
    <source>
        <dbReference type="ARBA" id="ARBA00023128"/>
    </source>
</evidence>
<comment type="subcellular location">
    <subcellularLocation>
        <location evidence="1">Mitochondrion</location>
    </subcellularLocation>
</comment>